<name>A0AC58UGI2_TOBAC</name>
<evidence type="ECO:0000313" key="2">
    <source>
        <dbReference type="RefSeq" id="XP_075108603.1"/>
    </source>
</evidence>
<reference evidence="1" key="1">
    <citation type="journal article" date="2014" name="Nat. Commun.">
        <title>The tobacco genome sequence and its comparison with those of tomato and potato.</title>
        <authorList>
            <person name="Sierro N."/>
            <person name="Battey J.N."/>
            <person name="Ouadi S."/>
            <person name="Bakaher N."/>
            <person name="Bovet L."/>
            <person name="Willig A."/>
            <person name="Goepfert S."/>
            <person name="Peitsch M.C."/>
            <person name="Ivanov N.V."/>
        </authorList>
    </citation>
    <scope>NUCLEOTIDE SEQUENCE [LARGE SCALE GENOMIC DNA]</scope>
</reference>
<evidence type="ECO:0000313" key="1">
    <source>
        <dbReference type="Proteomes" id="UP000790787"/>
    </source>
</evidence>
<accession>A0AC58UGI2</accession>
<dbReference type="RefSeq" id="XP_075108603.1">
    <property type="nucleotide sequence ID" value="XM_075252502.1"/>
</dbReference>
<reference evidence="2" key="2">
    <citation type="submission" date="2025-08" db="UniProtKB">
        <authorList>
            <consortium name="RefSeq"/>
        </authorList>
    </citation>
    <scope>IDENTIFICATION</scope>
    <source>
        <tissue evidence="2">Leaf</tissue>
    </source>
</reference>
<protein>
    <submittedName>
        <fullName evidence="2">Uncharacterized protein LOC107818916</fullName>
    </submittedName>
</protein>
<gene>
    <name evidence="2" type="primary">LOC107818916</name>
</gene>
<dbReference type="Proteomes" id="UP000790787">
    <property type="component" value="Chromosome 1"/>
</dbReference>
<sequence length="478" mass="53423">MSGSVNRVENDNLENHRENGVAIPVISMPLQNPDNAPRPIPADAGSQDAQQVDENSHTDRSIQHGDQQEAQKTPARDEQGVSLHVIFKMLQAQQLAIAQLQSHPKTPSTVAPKTIPPVEQVSERASNNNRSIADPAIVKTLEDLTKSIESGEKVIAANDKKIGTYNFRVDQIPGSPPVLKGVDSKKFAQRPFLEETALKPIPKKFRMPELPKYNGTSDPDECVTSYTCAAKGNGIKSDEIGSVFLKKFGETLSKGAAMWYHNLASNSIDPFAMQADPSTKAHAGALKVATKKSDVFKIKQRENETLREFVSRFQMERMELPLVSDDWAVQVFTQGLNERSSVASKQSKQNLIKYPAVTWSDVHNQYQSEIRAEDDQLGAPSGSVYPSRLLAKESKSNKERYPQYIEDRRNAPRCNLPRNGRRMDRGQYPRRLINRARFDRDTRPTGAPCLSEYNFNVAASDIVFTISKTRDAKWPRPI</sequence>
<organism evidence="1 2">
    <name type="scientific">Nicotiana tabacum</name>
    <name type="common">Common tobacco</name>
    <dbReference type="NCBI Taxonomy" id="4097"/>
    <lineage>
        <taxon>Eukaryota</taxon>
        <taxon>Viridiplantae</taxon>
        <taxon>Streptophyta</taxon>
        <taxon>Embryophyta</taxon>
        <taxon>Tracheophyta</taxon>
        <taxon>Spermatophyta</taxon>
        <taxon>Magnoliopsida</taxon>
        <taxon>eudicotyledons</taxon>
        <taxon>Gunneridae</taxon>
        <taxon>Pentapetalae</taxon>
        <taxon>asterids</taxon>
        <taxon>lamiids</taxon>
        <taxon>Solanales</taxon>
        <taxon>Solanaceae</taxon>
        <taxon>Nicotianoideae</taxon>
        <taxon>Nicotianeae</taxon>
        <taxon>Nicotiana</taxon>
    </lineage>
</organism>
<keyword evidence="1" id="KW-1185">Reference proteome</keyword>
<proteinExistence type="predicted"/>